<organism evidence="3">
    <name type="scientific">Cyberlindnera fabianii</name>
    <name type="common">Yeast</name>
    <name type="synonym">Hansenula fabianii</name>
    <dbReference type="NCBI Taxonomy" id="36022"/>
    <lineage>
        <taxon>Eukaryota</taxon>
        <taxon>Fungi</taxon>
        <taxon>Dikarya</taxon>
        <taxon>Ascomycota</taxon>
        <taxon>Saccharomycotina</taxon>
        <taxon>Saccharomycetes</taxon>
        <taxon>Phaffomycetales</taxon>
        <taxon>Phaffomycetaceae</taxon>
        <taxon>Cyberlindnera</taxon>
    </lineage>
</organism>
<evidence type="ECO:0000256" key="1">
    <source>
        <dbReference type="SAM" id="MobiDB-lite"/>
    </source>
</evidence>
<dbReference type="VEuPathDB" id="FungiDB:BON22_1060"/>
<reference evidence="3" key="1">
    <citation type="journal article" date="2014" name="Genome Announc.">
        <title>Genome sequence of the yeast Cyberlindnera fabianii (Hansenula fabianii).</title>
        <authorList>
            <person name="Freel K.C."/>
            <person name="Sarilar V."/>
            <person name="Neuveglise C."/>
            <person name="Devillers H."/>
            <person name="Friedrich A."/>
            <person name="Schacherer J."/>
        </authorList>
    </citation>
    <scope>NUCLEOTIDE SEQUENCE</scope>
    <source>
        <strain evidence="3">YJS4271</strain>
    </source>
</reference>
<dbReference type="OrthoDB" id="3980973at2759"/>
<feature type="transmembrane region" description="Helical" evidence="2">
    <location>
        <begin position="228"/>
        <end position="253"/>
    </location>
</feature>
<proteinExistence type="predicted"/>
<feature type="transmembrane region" description="Helical" evidence="2">
    <location>
        <begin position="199"/>
        <end position="221"/>
    </location>
</feature>
<keyword evidence="2" id="KW-0812">Transmembrane</keyword>
<keyword evidence="2" id="KW-0472">Membrane</keyword>
<feature type="compositionally biased region" description="Polar residues" evidence="1">
    <location>
        <begin position="281"/>
        <end position="295"/>
    </location>
</feature>
<protein>
    <submittedName>
        <fullName evidence="3">CYFA0S25e00606g1_1</fullName>
    </submittedName>
</protein>
<dbReference type="EMBL" id="LK052910">
    <property type="protein sequence ID" value="CDR46666.1"/>
    <property type="molecule type" value="Genomic_DNA"/>
</dbReference>
<feature type="region of interest" description="Disordered" evidence="1">
    <location>
        <begin position="26"/>
        <end position="75"/>
    </location>
</feature>
<keyword evidence="2" id="KW-1133">Transmembrane helix</keyword>
<name>A0A061B9Q5_CYBFA</name>
<feature type="region of interest" description="Disordered" evidence="1">
    <location>
        <begin position="281"/>
        <end position="320"/>
    </location>
</feature>
<evidence type="ECO:0000256" key="2">
    <source>
        <dbReference type="SAM" id="Phobius"/>
    </source>
</evidence>
<sequence>MSTKTTYTNVMTGFKQAIIKRGLKLEGSLNNNSTEKEIPKKKQETGLPAQCSSSGKKSDKKPKESSPLPRSKEDEEIYVHVAKLKENSGYPLITRNSSSKSSKSIKSLPKDHHIYTPETKKATYSQMASKEYPVSYPGQTAHHAPPRDTTMTVDLGLIDDILARLNLPAAAGTIKSIINTCTSWILSSQYVSTANTGQLHLQSFGAGIGVCMVLALMYPYLQVYIGQWLGLFITIFRHLIIWIIAGVFLSYVMNPKSNTNTREPRPQPPLEHRYTELEYSVKSSANTTRSASPTKQNRRRSLPRRGTEPVLGPNSRRGSNFSDAQMLISMTEHQQFMERAKLDAALEEDHRDGYDRFMSGALREEGKRENYNNFVDGAALNEEEKERYKKFVGATRDQIMKKRGD</sequence>
<dbReference type="AlphaFoldDB" id="A0A061B9Q5"/>
<feature type="compositionally biased region" description="Basic and acidic residues" evidence="1">
    <location>
        <begin position="34"/>
        <end position="44"/>
    </location>
</feature>
<evidence type="ECO:0000313" key="3">
    <source>
        <dbReference type="EMBL" id="CDR46666.1"/>
    </source>
</evidence>
<gene>
    <name evidence="3" type="ORF">CYFA0S_25e00606g</name>
</gene>
<accession>A0A061B9Q5</accession>